<organism evidence="1">
    <name type="scientific">viral metagenome</name>
    <dbReference type="NCBI Taxonomy" id="1070528"/>
    <lineage>
        <taxon>unclassified sequences</taxon>
        <taxon>metagenomes</taxon>
        <taxon>organismal metagenomes</taxon>
    </lineage>
</organism>
<protein>
    <submittedName>
        <fullName evidence="1">Uncharacterized protein</fullName>
    </submittedName>
</protein>
<sequence>MDNWLLWLIIAYIYIHLVTRNQTSPENGEAFAQEKEILQEIKNIISMYDGTMGMIPPDTKEEQCFPLNGHIGAVINRAISFCG</sequence>
<proteinExistence type="predicted"/>
<reference evidence="1" key="1">
    <citation type="journal article" date="2020" name="Nature">
        <title>Giant virus diversity and host interactions through global metagenomics.</title>
        <authorList>
            <person name="Schulz F."/>
            <person name="Roux S."/>
            <person name="Paez-Espino D."/>
            <person name="Jungbluth S."/>
            <person name="Walsh D.A."/>
            <person name="Denef V.J."/>
            <person name="McMahon K.D."/>
            <person name="Konstantinidis K.T."/>
            <person name="Eloe-Fadrosh E.A."/>
            <person name="Kyrpides N.C."/>
            <person name="Woyke T."/>
        </authorList>
    </citation>
    <scope>NUCLEOTIDE SEQUENCE</scope>
    <source>
        <strain evidence="1">GVMAG-S-1102113-118</strain>
    </source>
</reference>
<evidence type="ECO:0000313" key="1">
    <source>
        <dbReference type="EMBL" id="QHU14418.1"/>
    </source>
</evidence>
<dbReference type="EMBL" id="MN740840">
    <property type="protein sequence ID" value="QHU14418.1"/>
    <property type="molecule type" value="Genomic_DNA"/>
</dbReference>
<name>A0A6C0KDM5_9ZZZZ</name>
<accession>A0A6C0KDM5</accession>
<dbReference type="AlphaFoldDB" id="A0A6C0KDM5"/>